<dbReference type="RefSeq" id="WP_249514095.1">
    <property type="nucleotide sequence ID" value="NZ_CP093366.1"/>
</dbReference>
<dbReference type="CDD" id="cd13441">
    <property type="entry name" value="CamS_repeat_1"/>
    <property type="match status" value="1"/>
</dbReference>
<evidence type="ECO:0000256" key="2">
    <source>
        <dbReference type="SAM" id="SignalP"/>
    </source>
</evidence>
<feature type="chain" id="PRO_5046879532" evidence="2">
    <location>
        <begin position="19"/>
        <end position="380"/>
    </location>
</feature>
<feature type="region of interest" description="Disordered" evidence="1">
    <location>
        <begin position="27"/>
        <end position="52"/>
    </location>
</feature>
<keyword evidence="2" id="KW-0732">Signal</keyword>
<dbReference type="EMBL" id="CP093366">
    <property type="protein sequence ID" value="UQS81827.1"/>
    <property type="molecule type" value="Genomic_DNA"/>
</dbReference>
<feature type="compositionally biased region" description="Low complexity" evidence="1">
    <location>
        <begin position="38"/>
        <end position="47"/>
    </location>
</feature>
<dbReference type="PIRSF" id="PIRSF012509">
    <property type="entry name" value="CamS"/>
    <property type="match status" value="1"/>
</dbReference>
<feature type="region of interest" description="Disordered" evidence="1">
    <location>
        <begin position="118"/>
        <end position="140"/>
    </location>
</feature>
<keyword evidence="4" id="KW-1185">Reference proteome</keyword>
<dbReference type="PROSITE" id="PS51257">
    <property type="entry name" value="PROKAR_LIPOPROTEIN"/>
    <property type="match status" value="1"/>
</dbReference>
<evidence type="ECO:0000256" key="1">
    <source>
        <dbReference type="SAM" id="MobiDB-lite"/>
    </source>
</evidence>
<name>A0ABY4P865_9LACO</name>
<gene>
    <name evidence="3" type="ORF">MOO45_06400</name>
</gene>
<evidence type="ECO:0000313" key="3">
    <source>
        <dbReference type="EMBL" id="UQS81827.1"/>
    </source>
</evidence>
<dbReference type="Gene3D" id="3.10.570.10">
    <property type="entry name" value="sex pheromone staph- cam373 precursor domain"/>
    <property type="match status" value="1"/>
</dbReference>
<dbReference type="Proteomes" id="UP000831495">
    <property type="component" value="Chromosome"/>
</dbReference>
<dbReference type="Pfam" id="PF07537">
    <property type="entry name" value="CamS"/>
    <property type="match status" value="1"/>
</dbReference>
<sequence>MKNLAKVMTLLFSTLLLAGCGNLNNSSLSSKSNEKSSKVTTTNTSKSDQYSTLLENGKYHTSAISGLSADSDSDNNSNAAAFEHGLMDISKKEFSTDRYYLQEGKFISASTAQKWLDRKSDKNPAGLNPEDNGSTDPDKRKPIYLQQLLEQDFYTQNGKNYTLSGMTIGLAMNDVDYYTKEKYGAQFETKISPEQRLSIGKQMADKIVARLRKQPNLKKIPITVGLYRQNVNDSLIGGSFFQYGVSQAKQKQVSDWKAINQENQVWPVINNEKPVNESDSDSFANFKNHVQNYFPDLSGVTAQAHYQDKKLQGLVITINTQFYGVAQINSFTQFVQDAANRYLPQQPMIEVHIQTVQDLQALITKDYNSKQFSSHVLTSY</sequence>
<evidence type="ECO:0000313" key="4">
    <source>
        <dbReference type="Proteomes" id="UP000831495"/>
    </source>
</evidence>
<reference evidence="3" key="1">
    <citation type="journal article" date="2022" name="Int. J. Syst. Evol. Microbiol.">
        <title>Apilactobacillus apisilvae sp. nov., Nicolia spurrieriana gen. nov. sp. nov., Bombilactobacillus folatiphilus sp. nov. and Bombilactobacillus thymidiniphilus sp. nov., four new lactic acid bacterial isolates from stingless bees Tetragonula carbonaria and Austroplebeia australis.</title>
        <authorList>
            <person name="Oliphant S.A."/>
            <person name="Watson-Haigh N.S."/>
            <person name="Sumby K.M."/>
            <person name="Gardner J."/>
            <person name="Groom S."/>
            <person name="Jiranek V."/>
        </authorList>
    </citation>
    <scope>NUCLEOTIDE SEQUENCE</scope>
    <source>
        <strain evidence="3">SG4_D2</strain>
    </source>
</reference>
<dbReference type="CDD" id="cd13440">
    <property type="entry name" value="CamS_repeat_2"/>
    <property type="match status" value="1"/>
</dbReference>
<organism evidence="3 4">
    <name type="scientific">Bombilactobacillus folatiphilus</name>
    <dbReference type="NCBI Taxonomy" id="2923362"/>
    <lineage>
        <taxon>Bacteria</taxon>
        <taxon>Bacillati</taxon>
        <taxon>Bacillota</taxon>
        <taxon>Bacilli</taxon>
        <taxon>Lactobacillales</taxon>
        <taxon>Lactobacillaceae</taxon>
        <taxon>Bombilactobacillus</taxon>
    </lineage>
</organism>
<accession>A0ABY4P865</accession>
<dbReference type="InterPro" id="IPR011426">
    <property type="entry name" value="CamS"/>
</dbReference>
<proteinExistence type="predicted"/>
<protein>
    <submittedName>
        <fullName evidence="3">CamS family sex pheromone protein</fullName>
    </submittedName>
</protein>
<feature type="signal peptide" evidence="2">
    <location>
        <begin position="1"/>
        <end position="18"/>
    </location>
</feature>